<feature type="compositionally biased region" description="Low complexity" evidence="1">
    <location>
        <begin position="120"/>
        <end position="132"/>
    </location>
</feature>
<reference evidence="2" key="1">
    <citation type="journal article" date="2021" name="Nat. Commun.">
        <title>Genetic determinants of endophytism in the Arabidopsis root mycobiome.</title>
        <authorList>
            <person name="Mesny F."/>
            <person name="Miyauchi S."/>
            <person name="Thiergart T."/>
            <person name="Pickel B."/>
            <person name="Atanasova L."/>
            <person name="Karlsson M."/>
            <person name="Huettel B."/>
            <person name="Barry K.W."/>
            <person name="Haridas S."/>
            <person name="Chen C."/>
            <person name="Bauer D."/>
            <person name="Andreopoulos W."/>
            <person name="Pangilinan J."/>
            <person name="LaButti K."/>
            <person name="Riley R."/>
            <person name="Lipzen A."/>
            <person name="Clum A."/>
            <person name="Drula E."/>
            <person name="Henrissat B."/>
            <person name="Kohler A."/>
            <person name="Grigoriev I.V."/>
            <person name="Martin F.M."/>
            <person name="Hacquard S."/>
        </authorList>
    </citation>
    <scope>NUCLEOTIDE SEQUENCE</scope>
    <source>
        <strain evidence="2">MPI-CAGE-CH-0230</strain>
    </source>
</reference>
<keyword evidence="3" id="KW-1185">Reference proteome</keyword>
<dbReference type="EMBL" id="JAGTJQ010000002">
    <property type="protein sequence ID" value="KAH7037808.1"/>
    <property type="molecule type" value="Genomic_DNA"/>
</dbReference>
<gene>
    <name evidence="2" type="ORF">B0I36DRAFT_428365</name>
</gene>
<organism evidence="2 3">
    <name type="scientific">Microdochium trichocladiopsis</name>
    <dbReference type="NCBI Taxonomy" id="1682393"/>
    <lineage>
        <taxon>Eukaryota</taxon>
        <taxon>Fungi</taxon>
        <taxon>Dikarya</taxon>
        <taxon>Ascomycota</taxon>
        <taxon>Pezizomycotina</taxon>
        <taxon>Sordariomycetes</taxon>
        <taxon>Xylariomycetidae</taxon>
        <taxon>Xylariales</taxon>
        <taxon>Microdochiaceae</taxon>
        <taxon>Microdochium</taxon>
    </lineage>
</organism>
<feature type="compositionally biased region" description="Basic and acidic residues" evidence="1">
    <location>
        <begin position="137"/>
        <end position="154"/>
    </location>
</feature>
<feature type="region of interest" description="Disordered" evidence="1">
    <location>
        <begin position="104"/>
        <end position="156"/>
    </location>
</feature>
<sequence length="259" mass="28167">MAHVRTVPPAPLLCRDWLRARHWRPGHAPICLSSSNLEVYRISPFPHVDQVASPALRLPLAPLLLLASRRQCDSAQEQRCLLRVSVIASAGNLQATTFCSTQAQKHPAAAQSGARRGPRRYAAAAVAVSGGPVPDPELWKRESSRPSEHGDHPPSKVVAVPIRSLLRASIPLTSGHEAPTRVWGLLVRTTDGTCPQGKHTPASLDGMKKKSVLVDRADWSSSSTLGLMFELLVRSGRQPPHHDYTLTWTVLQGSHTTTT</sequence>
<dbReference type="Proteomes" id="UP000756346">
    <property type="component" value="Unassembled WGS sequence"/>
</dbReference>
<comment type="caution">
    <text evidence="2">The sequence shown here is derived from an EMBL/GenBank/DDBJ whole genome shotgun (WGS) entry which is preliminary data.</text>
</comment>
<protein>
    <submittedName>
        <fullName evidence="2">Uncharacterized protein</fullName>
    </submittedName>
</protein>
<proteinExistence type="predicted"/>
<dbReference type="RefSeq" id="XP_046016929.1">
    <property type="nucleotide sequence ID" value="XM_046162455.1"/>
</dbReference>
<accession>A0A9P8YH18</accession>
<name>A0A9P8YH18_9PEZI</name>
<evidence type="ECO:0000313" key="3">
    <source>
        <dbReference type="Proteomes" id="UP000756346"/>
    </source>
</evidence>
<evidence type="ECO:0000313" key="2">
    <source>
        <dbReference type="EMBL" id="KAH7037808.1"/>
    </source>
</evidence>
<dbReference type="GeneID" id="70192001"/>
<evidence type="ECO:0000256" key="1">
    <source>
        <dbReference type="SAM" id="MobiDB-lite"/>
    </source>
</evidence>
<dbReference type="AlphaFoldDB" id="A0A9P8YH18"/>